<protein>
    <submittedName>
        <fullName evidence="1">Uncharacterized protein</fullName>
    </submittedName>
</protein>
<dbReference type="Proteomes" id="UP000530571">
    <property type="component" value="Unassembled WGS sequence"/>
</dbReference>
<comment type="caution">
    <text evidence="1">The sequence shown here is derived from an EMBL/GenBank/DDBJ whole genome shotgun (WGS) entry which is preliminary data.</text>
</comment>
<accession>A0A7W6KNK9</accession>
<gene>
    <name evidence="1" type="ORF">GGR30_004549</name>
</gene>
<dbReference type="AlphaFoldDB" id="A0A7W6KNK9"/>
<sequence length="127" mass="13728">MDSNDFVFDDVTLPAADGGAPVRAEIGSAGSFHDGLAPVVAEYEGAREFGYMTREGDVAFVPDRIEGIAVCDARPKPEFHNGLVRLVVADNGESCGEERYLDGEPDYDAAHYVYLDTQGQVALQQDK</sequence>
<proteinExistence type="predicted"/>
<dbReference type="EMBL" id="JACIDZ010000026">
    <property type="protein sequence ID" value="MBB4124589.1"/>
    <property type="molecule type" value="Genomic_DNA"/>
</dbReference>
<evidence type="ECO:0000313" key="2">
    <source>
        <dbReference type="Proteomes" id="UP000530571"/>
    </source>
</evidence>
<keyword evidence="2" id="KW-1185">Reference proteome</keyword>
<name>A0A7W6KNK9_9HYPH</name>
<dbReference type="RefSeq" id="WP_183491403.1">
    <property type="nucleotide sequence ID" value="NZ_JACIDZ010000026.1"/>
</dbReference>
<organism evidence="1 2">
    <name type="scientific">Martelella radicis</name>
    <dbReference type="NCBI Taxonomy" id="1397476"/>
    <lineage>
        <taxon>Bacteria</taxon>
        <taxon>Pseudomonadati</taxon>
        <taxon>Pseudomonadota</taxon>
        <taxon>Alphaproteobacteria</taxon>
        <taxon>Hyphomicrobiales</taxon>
        <taxon>Aurantimonadaceae</taxon>
        <taxon>Martelella</taxon>
    </lineage>
</organism>
<evidence type="ECO:0000313" key="1">
    <source>
        <dbReference type="EMBL" id="MBB4124589.1"/>
    </source>
</evidence>
<reference evidence="1 2" key="1">
    <citation type="submission" date="2020-08" db="EMBL/GenBank/DDBJ databases">
        <title>Genomic Encyclopedia of Type Strains, Phase IV (KMG-IV): sequencing the most valuable type-strain genomes for metagenomic binning, comparative biology and taxonomic classification.</title>
        <authorList>
            <person name="Goeker M."/>
        </authorList>
    </citation>
    <scope>NUCLEOTIDE SEQUENCE [LARGE SCALE GENOMIC DNA]</scope>
    <source>
        <strain evidence="1 2">DSM 28101</strain>
    </source>
</reference>